<reference evidence="2 3" key="1">
    <citation type="submission" date="2019-07" db="EMBL/GenBank/DDBJ databases">
        <authorList>
            <person name="Zhou L.-Y."/>
        </authorList>
    </citation>
    <scope>NUCLEOTIDE SEQUENCE [LARGE SCALE GENOMIC DNA]</scope>
    <source>
        <strain evidence="2 3">YIM 101269</strain>
    </source>
</reference>
<evidence type="ECO:0000313" key="3">
    <source>
        <dbReference type="Proteomes" id="UP000317638"/>
    </source>
</evidence>
<comment type="caution">
    <text evidence="2">The sequence shown here is derived from an EMBL/GenBank/DDBJ whole genome shotgun (WGS) entry which is preliminary data.</text>
</comment>
<dbReference type="InterPro" id="IPR006311">
    <property type="entry name" value="TAT_signal"/>
</dbReference>
<dbReference type="PROSITE" id="PS51318">
    <property type="entry name" value="TAT"/>
    <property type="match status" value="1"/>
</dbReference>
<name>A0A553JWA8_9ACTN</name>
<sequence length="376" mass="41096">MVSRRMLLTAGAAVPLLVACGGESLPRAVTQGGDFRLQRVDAVTRIAQLTGAGAINDTEQYLLEGTDLGHMTTVGDRTYFTFGDSFGLRAPGTVGAGGEVWKSNCIAWTTDDDPSDGITFDGWVLDEFEQVKEVIPGEHKPNDQVGEVTKIPTQMWAVDDELFMAYMSVHHWGDPGVWTADHAGLARSVDQAQNWEILEGVDWAGDGNFVQLAHAHVVEDGDTYVYLWGIPAGRFGGVKLMRVPASADAVAAGRFEYFTGLEGDEPTWGPSEDGAATVLDGFVGELSVLWSEHLERWLLTTMVDNGSAVVFEGLAPWGPWSEPHTITTQAETPGLYAPYTNPRYVSAEGRRIYFTMSIWEPYQVFWYSMDLVGTDG</sequence>
<feature type="domain" description="DUF4185" evidence="1">
    <location>
        <begin position="56"/>
        <end position="367"/>
    </location>
</feature>
<gene>
    <name evidence="2" type="ORF">FOJ82_15090</name>
</gene>
<dbReference type="EMBL" id="VKKG01000007">
    <property type="protein sequence ID" value="TRY16713.1"/>
    <property type="molecule type" value="Genomic_DNA"/>
</dbReference>
<accession>A0A553JWA8</accession>
<dbReference type="PROSITE" id="PS51257">
    <property type="entry name" value="PROKAR_LIPOPROTEIN"/>
    <property type="match status" value="1"/>
</dbReference>
<dbReference type="OrthoDB" id="3726709at2"/>
<evidence type="ECO:0000259" key="1">
    <source>
        <dbReference type="Pfam" id="PF13810"/>
    </source>
</evidence>
<keyword evidence="3" id="KW-1185">Reference proteome</keyword>
<dbReference type="Pfam" id="PF13810">
    <property type="entry name" value="DUF4185"/>
    <property type="match status" value="1"/>
</dbReference>
<evidence type="ECO:0000313" key="2">
    <source>
        <dbReference type="EMBL" id="TRY16713.1"/>
    </source>
</evidence>
<protein>
    <submittedName>
        <fullName evidence="2">DUF4185 domain-containing protein</fullName>
    </submittedName>
</protein>
<organism evidence="2 3">
    <name type="scientific">Tessaracoccus rhinocerotis</name>
    <dbReference type="NCBI Taxonomy" id="1689449"/>
    <lineage>
        <taxon>Bacteria</taxon>
        <taxon>Bacillati</taxon>
        <taxon>Actinomycetota</taxon>
        <taxon>Actinomycetes</taxon>
        <taxon>Propionibacteriales</taxon>
        <taxon>Propionibacteriaceae</taxon>
        <taxon>Tessaracoccus</taxon>
    </lineage>
</organism>
<dbReference type="RefSeq" id="WP_143939327.1">
    <property type="nucleotide sequence ID" value="NZ_VKKG01000007.1"/>
</dbReference>
<dbReference type="AlphaFoldDB" id="A0A553JWA8"/>
<dbReference type="InterPro" id="IPR025442">
    <property type="entry name" value="DUF4185"/>
</dbReference>
<proteinExistence type="predicted"/>
<dbReference type="Proteomes" id="UP000317638">
    <property type="component" value="Unassembled WGS sequence"/>
</dbReference>